<gene>
    <name evidence="2" type="ORF">BP422_27215</name>
</gene>
<dbReference type="KEGG" id="bfm:BP422_27215"/>
<organism evidence="2 3">
    <name type="scientific">Brevibacillus formosus</name>
    <dbReference type="NCBI Taxonomy" id="54913"/>
    <lineage>
        <taxon>Bacteria</taxon>
        <taxon>Bacillati</taxon>
        <taxon>Bacillota</taxon>
        <taxon>Bacilli</taxon>
        <taxon>Bacillales</taxon>
        <taxon>Paenibacillaceae</taxon>
        <taxon>Brevibacillus</taxon>
    </lineage>
</organism>
<feature type="transmembrane region" description="Helical" evidence="1">
    <location>
        <begin position="24"/>
        <end position="44"/>
    </location>
</feature>
<name>A0A220MP89_9BACL</name>
<dbReference type="AlphaFoldDB" id="A0A220MP89"/>
<dbReference type="RefSeq" id="WP_048036073.1">
    <property type="nucleotide sequence ID" value="NZ_CP018145.1"/>
</dbReference>
<evidence type="ECO:0000313" key="2">
    <source>
        <dbReference type="EMBL" id="ASJ56886.1"/>
    </source>
</evidence>
<keyword evidence="1" id="KW-0812">Transmembrane</keyword>
<protein>
    <submittedName>
        <fullName evidence="2">Uncharacterized protein</fullName>
    </submittedName>
</protein>
<reference evidence="2 3" key="1">
    <citation type="submission" date="2016-11" db="EMBL/GenBank/DDBJ databases">
        <authorList>
            <person name="Jaros S."/>
            <person name="Januszkiewicz K."/>
            <person name="Wedrychowicz H."/>
        </authorList>
    </citation>
    <scope>NUCLEOTIDE SEQUENCE [LARGE SCALE GENOMIC DNA]</scope>
    <source>
        <strain evidence="2 3">NF2</strain>
    </source>
</reference>
<evidence type="ECO:0000256" key="1">
    <source>
        <dbReference type="SAM" id="Phobius"/>
    </source>
</evidence>
<feature type="transmembrane region" description="Helical" evidence="1">
    <location>
        <begin position="50"/>
        <end position="69"/>
    </location>
</feature>
<dbReference type="Proteomes" id="UP000197781">
    <property type="component" value="Chromosome"/>
</dbReference>
<accession>A0A220MP89</accession>
<sequence length="98" mass="10736">MSAQPKCPKCRSAKIDLTESINKPLYITIYVAVLAVLALIGISVKGTPVIFLFLGLSGAFILFAVRLALEKRKVIKCKCLDCGERWQTTPAPVEARTK</sequence>
<keyword evidence="1" id="KW-1133">Transmembrane helix</keyword>
<keyword evidence="1" id="KW-0472">Membrane</keyword>
<evidence type="ECO:0000313" key="3">
    <source>
        <dbReference type="Proteomes" id="UP000197781"/>
    </source>
</evidence>
<dbReference type="EMBL" id="CP018145">
    <property type="protein sequence ID" value="ASJ56886.1"/>
    <property type="molecule type" value="Genomic_DNA"/>
</dbReference>
<proteinExistence type="predicted"/>